<feature type="region of interest" description="Disordered" evidence="2">
    <location>
        <begin position="815"/>
        <end position="853"/>
    </location>
</feature>
<feature type="compositionally biased region" description="Low complexity" evidence="2">
    <location>
        <begin position="162"/>
        <end position="188"/>
    </location>
</feature>
<name>A0A139ACP5_GONPJ</name>
<feature type="compositionally biased region" description="Pro residues" evidence="2">
    <location>
        <begin position="240"/>
        <end position="258"/>
    </location>
</feature>
<keyword evidence="1" id="KW-0175">Coiled coil</keyword>
<feature type="coiled-coil region" evidence="1">
    <location>
        <begin position="1092"/>
        <end position="1119"/>
    </location>
</feature>
<feature type="region of interest" description="Disordered" evidence="2">
    <location>
        <begin position="1"/>
        <end position="260"/>
    </location>
</feature>
<feature type="region of interest" description="Disordered" evidence="2">
    <location>
        <begin position="278"/>
        <end position="301"/>
    </location>
</feature>
<dbReference type="GO" id="GO:1904491">
    <property type="term" value="P:protein localization to ciliary transition zone"/>
    <property type="evidence" value="ECO:0007669"/>
    <property type="project" value="TreeGrafter"/>
</dbReference>
<organism evidence="5 6">
    <name type="scientific">Gonapodya prolifera (strain JEL478)</name>
    <name type="common">Monoblepharis prolifera</name>
    <dbReference type="NCBI Taxonomy" id="1344416"/>
    <lineage>
        <taxon>Eukaryota</taxon>
        <taxon>Fungi</taxon>
        <taxon>Fungi incertae sedis</taxon>
        <taxon>Chytridiomycota</taxon>
        <taxon>Chytridiomycota incertae sedis</taxon>
        <taxon>Monoblepharidomycetes</taxon>
        <taxon>Monoblepharidales</taxon>
        <taxon>Gonapodyaceae</taxon>
        <taxon>Gonapodya</taxon>
    </lineage>
</organism>
<feature type="domain" description="C2" evidence="4">
    <location>
        <begin position="1205"/>
        <end position="1376"/>
    </location>
</feature>
<dbReference type="PANTHER" id="PTHR20837">
    <property type="entry name" value="CENTROSOMAL PROTEIN-RELATED"/>
    <property type="match status" value="1"/>
</dbReference>
<dbReference type="PANTHER" id="PTHR20837:SF0">
    <property type="entry name" value="COILED-COIL AND C2 DOMAIN-CONTAINING PROTEIN 2A"/>
    <property type="match status" value="1"/>
</dbReference>
<accession>A0A139ACP5</accession>
<keyword evidence="6" id="KW-1185">Reference proteome</keyword>
<dbReference type="GO" id="GO:1905515">
    <property type="term" value="P:non-motile cilium assembly"/>
    <property type="evidence" value="ECO:0007669"/>
    <property type="project" value="TreeGrafter"/>
</dbReference>
<dbReference type="PROSITE" id="PS50004">
    <property type="entry name" value="C2"/>
    <property type="match status" value="1"/>
</dbReference>
<dbReference type="OrthoDB" id="2162143at2759"/>
<dbReference type="GO" id="GO:0035869">
    <property type="term" value="C:ciliary transition zone"/>
    <property type="evidence" value="ECO:0007669"/>
    <property type="project" value="TreeGrafter"/>
</dbReference>
<dbReference type="EMBL" id="KQ965768">
    <property type="protein sequence ID" value="KXS14582.1"/>
    <property type="molecule type" value="Genomic_DNA"/>
</dbReference>
<reference evidence="5 6" key="1">
    <citation type="journal article" date="2015" name="Genome Biol. Evol.">
        <title>Phylogenomic analyses indicate that early fungi evolved digesting cell walls of algal ancestors of land plants.</title>
        <authorList>
            <person name="Chang Y."/>
            <person name="Wang S."/>
            <person name="Sekimoto S."/>
            <person name="Aerts A.L."/>
            <person name="Choi C."/>
            <person name="Clum A."/>
            <person name="LaButti K.M."/>
            <person name="Lindquist E.A."/>
            <person name="Yee Ngan C."/>
            <person name="Ohm R.A."/>
            <person name="Salamov A.A."/>
            <person name="Grigoriev I.V."/>
            <person name="Spatafora J.W."/>
            <person name="Berbee M.L."/>
        </authorList>
    </citation>
    <scope>NUCLEOTIDE SEQUENCE [LARGE SCALE GENOMIC DNA]</scope>
    <source>
        <strain evidence="5 6">JEL478</strain>
    </source>
</reference>
<evidence type="ECO:0000256" key="1">
    <source>
        <dbReference type="SAM" id="Coils"/>
    </source>
</evidence>
<dbReference type="Gene3D" id="2.60.40.150">
    <property type="entry name" value="C2 domain"/>
    <property type="match status" value="1"/>
</dbReference>
<dbReference type="SUPFAM" id="SSF49562">
    <property type="entry name" value="C2 domain (Calcium/lipid-binding domain, CaLB)"/>
    <property type="match status" value="1"/>
</dbReference>
<keyword evidence="3" id="KW-0472">Membrane</keyword>
<feature type="transmembrane region" description="Helical" evidence="3">
    <location>
        <begin position="1830"/>
        <end position="1851"/>
    </location>
</feature>
<evidence type="ECO:0000256" key="2">
    <source>
        <dbReference type="SAM" id="MobiDB-lite"/>
    </source>
</evidence>
<gene>
    <name evidence="5" type="ORF">M427DRAFT_498440</name>
</gene>
<evidence type="ECO:0000259" key="4">
    <source>
        <dbReference type="PROSITE" id="PS50004"/>
    </source>
</evidence>
<dbReference type="Proteomes" id="UP000070544">
    <property type="component" value="Unassembled WGS sequence"/>
</dbReference>
<dbReference type="Pfam" id="PF24656">
    <property type="entry name" value="CEPT76_peptidase"/>
    <property type="match status" value="1"/>
</dbReference>
<feature type="compositionally biased region" description="Pro residues" evidence="2">
    <location>
        <begin position="124"/>
        <end position="142"/>
    </location>
</feature>
<evidence type="ECO:0000256" key="3">
    <source>
        <dbReference type="SAM" id="Phobius"/>
    </source>
</evidence>
<dbReference type="Pfam" id="PF24652">
    <property type="entry name" value="CEP76_C"/>
    <property type="match status" value="1"/>
</dbReference>
<evidence type="ECO:0000313" key="6">
    <source>
        <dbReference type="Proteomes" id="UP000070544"/>
    </source>
</evidence>
<keyword evidence="3" id="KW-0812">Transmembrane</keyword>
<proteinExistence type="predicted"/>
<dbReference type="InterPro" id="IPR056288">
    <property type="entry name" value="CEP76_C"/>
</dbReference>
<evidence type="ECO:0000313" key="5">
    <source>
        <dbReference type="EMBL" id="KXS14582.1"/>
    </source>
</evidence>
<keyword evidence="3" id="KW-1133">Transmembrane helix</keyword>
<dbReference type="InterPro" id="IPR035892">
    <property type="entry name" value="C2_domain_sf"/>
</dbReference>
<dbReference type="InterPro" id="IPR000008">
    <property type="entry name" value="C2_dom"/>
</dbReference>
<protein>
    <recommendedName>
        <fullName evidence="4">C2 domain-containing protein</fullName>
    </recommendedName>
</protein>
<dbReference type="InterPro" id="IPR052434">
    <property type="entry name" value="Tectonic-like_complex_comp"/>
</dbReference>
<dbReference type="InterPro" id="IPR056290">
    <property type="entry name" value="CEPT76/DRC7_peptidase-like_dom"/>
</dbReference>
<sequence>MQDPGDPQDQRAGDESQAASPAKARRKARSNASLNNLDAREHDASSSGALGTIIAAGEAADASHVRGSGTRRRKSRDSENALSHASTGDLAPHGERRDRESSSKSRSLSSMRIDAGSRSDLLGPPNPALPPLPVPPATPPPAVSAEYSQSSLSARRARRLSRQTTSSQLQVNQPISIPATAPAPLALPSSPPMPPDISPLERARLRVQQRRASAAARDGTAGVTEGSDVLGYGAREATHTPPPPRSPSPSVRPPPRAPTPLAERLYASTHELQNRSALALPPGVSPSARPSITPPAMPFGTRRKRGRAAAAAVLGSTQMLGPEAQQLETSADSVVQVPEPARSTDDKDDVGLVALECLTLLAPIAPMDLAKILASPRPEVTFIPAPSIHPNSTSNGTTLSELVRPLSPRTHVPPTADHAAWSSEREGEGLFIGEILRVREENITRTTARLAVSGWSPAPPFPAPSPLLPVPLRPLSLAEASRPPPQHLGTHPHLAFIHHPFRSSSIGQTQPLVLVLDIQHLQWRDHPLMSAEDLAVRRLQAAYEELREHKRSSAATWLTGRIETLRSSLSDAGAGPGADGRSALKILADISLARSALHAERARYRDLVHGTLRAWEEVKRVREAQGFTCTNLIVAVRAGPELGEWDRVDYFRELEEEVEERRMRSDLTRDAKLQRHERKSAQWAASQEALASASVNSLVSSSELQLAGKGLKPPRLEAFDETATREEVRGVLDKGGVGAREIEVRVSEGHLVTPTGVVPKTEQSRRRRIVQDRRVQLRVLCNGKYVATSPERTVNPTTFGADFYGVSPVPRGLNYLGSSKSRRTIGPASVGGSTAPEPDPDDLSTQSEPRSDGKTGWMIVMKLEDVPMSLVIEVLEAGNVVGVVDVATPEPNETVSNMDSDGRKCAFSGIKIRENAEDGKVDRRLSGEVTLKAMWGVGPNGEALGPGGGRQNLFGDWDLGSIGGSQLSGALRGRLGIYNIRKLVEWTSRLRLDPNNPMTSDLVRLRDLVMASRPRDGTLDSPADLASAVEYWVKRRFFRFAIPSRLHRLILGVGEEWMAAKRAELCRLRWKNKVVVKGPLPGWDDAITAEVWEKIKIEVDEEKEALDSYQQNLAHRDQNSLSHLSTSVLELATSRSHLEASVPAPPSPISQVSLLKRVRAHQIFRQARMNRPSLVSDFVREEYLPPAEPLTISLAKYVRIRRPLKPERIERAKIATPETPTKCELVVQVIRGFNVPVRKDATAIKSAPAASGASSAVWTGSNEAQSTLVRPYVEVHFQRRRVRTVAADGPNPQWNETLSLPFAPFRNEFFQENLLETDALLEMIYINLFDEVMVDLVVDDRDKDKVIHQRREKNWLGSVAVPFSFVYEQLRVDGVFPVKLPIVLLNYEKNRSTARENEITIGVDGSMDTLLHLFITLEPPLARPDPLSLRFKSDEAQRVLEMCETWKRTVNQRIGALPEDKGKGRRVEAIALDTSGRTVLLPRYIHPQHPPPELETISKLVRFVSLIPTVPSDISFMSRTDILCTSKEFLDVGVGDRTEHAILLCNFLLAWGRDAYIVVGEAVPEGRTAWVLVLDDRRDQRGSLAPTAATARKASTVDGVGVSARSGARLYNPVSGAVVETWEAHGTLRRVSYAFNNTNVWANIQTYDDAPRMSWTLSDPACWCKMVQEENAKAWYGGEDGNRFWWAGLPAWSGKAEFRTIQASALTYMPAHPSFPRDLELLLHRTLTAKLESWRTPRHTTRWNRLISRAASTHLAKLELDHTAGTTSGAASLRGEIAGWAASGYTVRGLVVHQAWSDIKSVVDAVWNTGVGEADDEGVEFALSVHAAGYPGGVVSVWVFVANFIQMYFIVLRRGKGNKTLPRTSTRRREREDDYDVRSFLCATDLLTECREEGEIRYRWCCNSYKIFGFSHFKASANTLIIVMNLYWVPRISLGE</sequence>
<dbReference type="STRING" id="1344416.A0A139ACP5"/>
<feature type="compositionally biased region" description="Basic and acidic residues" evidence="2">
    <location>
        <begin position="92"/>
        <end position="103"/>
    </location>
</feature>